<dbReference type="AlphaFoldDB" id="A0A9Q0JUD1"/>
<evidence type="ECO:0000259" key="7">
    <source>
        <dbReference type="Pfam" id="PF07731"/>
    </source>
</evidence>
<comment type="caution">
    <text evidence="8">The sequence shown here is derived from an EMBL/GenBank/DDBJ whole genome shotgun (WGS) entry which is preliminary data.</text>
</comment>
<reference evidence="8" key="1">
    <citation type="journal article" date="2023" name="Plant J.">
        <title>The genome of the king protea, Protea cynaroides.</title>
        <authorList>
            <person name="Chang J."/>
            <person name="Duong T.A."/>
            <person name="Schoeman C."/>
            <person name="Ma X."/>
            <person name="Roodt D."/>
            <person name="Barker N."/>
            <person name="Li Z."/>
            <person name="Van de Peer Y."/>
            <person name="Mizrachi E."/>
        </authorList>
    </citation>
    <scope>NUCLEOTIDE SEQUENCE</scope>
    <source>
        <tissue evidence="8">Young leaves</tissue>
    </source>
</reference>
<dbReference type="InterPro" id="IPR011706">
    <property type="entry name" value="Cu-oxidase_C"/>
</dbReference>
<evidence type="ECO:0000259" key="6">
    <source>
        <dbReference type="Pfam" id="PF01095"/>
    </source>
</evidence>
<protein>
    <recommendedName>
        <fullName evidence="10">Pectinesterase</fullName>
    </recommendedName>
</protein>
<dbReference type="InterPro" id="IPR008972">
    <property type="entry name" value="Cupredoxin"/>
</dbReference>
<keyword evidence="5" id="KW-0063">Aspartyl esterase</keyword>
<evidence type="ECO:0000256" key="3">
    <source>
        <dbReference type="ARBA" id="ARBA00010609"/>
    </source>
</evidence>
<dbReference type="Proteomes" id="UP001141806">
    <property type="component" value="Unassembled WGS sequence"/>
</dbReference>
<accession>A0A9Q0JUD1</accession>
<feature type="domain" description="Pectinesterase catalytic" evidence="6">
    <location>
        <begin position="3"/>
        <end position="88"/>
    </location>
</feature>
<comment type="pathway">
    <text evidence="2">Glycan metabolism; pectin degradation; 2-dehydro-3-deoxy-D-gluconate from pectin: step 1/5.</text>
</comment>
<keyword evidence="4" id="KW-0378">Hydrolase</keyword>
<dbReference type="GO" id="GO:0042545">
    <property type="term" value="P:cell wall modification"/>
    <property type="evidence" value="ECO:0007669"/>
    <property type="project" value="InterPro"/>
</dbReference>
<comment type="function">
    <text evidence="1">Lignin degradation and detoxification of lignin-derived products.</text>
</comment>
<dbReference type="Pfam" id="PF01095">
    <property type="entry name" value="Pectinesterase"/>
    <property type="match status" value="1"/>
</dbReference>
<evidence type="ECO:0000313" key="8">
    <source>
        <dbReference type="EMBL" id="KAJ4950750.1"/>
    </source>
</evidence>
<dbReference type="SUPFAM" id="SSF51126">
    <property type="entry name" value="Pectin lyase-like"/>
    <property type="match status" value="1"/>
</dbReference>
<evidence type="ECO:0000256" key="4">
    <source>
        <dbReference type="ARBA" id="ARBA00022801"/>
    </source>
</evidence>
<dbReference type="GO" id="GO:0016491">
    <property type="term" value="F:oxidoreductase activity"/>
    <property type="evidence" value="ECO:0007669"/>
    <property type="project" value="InterPro"/>
</dbReference>
<dbReference type="Gene3D" id="2.60.40.420">
    <property type="entry name" value="Cupredoxins - blue copper proteins"/>
    <property type="match status" value="1"/>
</dbReference>
<evidence type="ECO:0000256" key="5">
    <source>
        <dbReference type="ARBA" id="ARBA00023085"/>
    </source>
</evidence>
<evidence type="ECO:0000256" key="2">
    <source>
        <dbReference type="ARBA" id="ARBA00005184"/>
    </source>
</evidence>
<dbReference type="InterPro" id="IPR045087">
    <property type="entry name" value="Cu-oxidase_fam"/>
</dbReference>
<dbReference type="InterPro" id="IPR012334">
    <property type="entry name" value="Pectin_lyas_fold"/>
</dbReference>
<dbReference type="Gene3D" id="2.160.20.10">
    <property type="entry name" value="Single-stranded right-handed beta-helix, Pectin lyase-like"/>
    <property type="match status" value="1"/>
</dbReference>
<dbReference type="PANTHER" id="PTHR11709">
    <property type="entry name" value="MULTI-COPPER OXIDASE"/>
    <property type="match status" value="1"/>
</dbReference>
<name>A0A9Q0JUD1_9MAGN</name>
<sequence length="192" mass="21124">MVMIVAKDGSSNYTTIGAALKAVPEKSNQRIIIHVKKGIYTEKVIVDQSKRNVMMVGDGMNDTIMSGSLNVVDGTPTFSSATFAIPSPSLTADFLPQQLQRPMPGTKVKLLDYKSSVELVLQGTNLVAGEDHPMHLHGHSFYVVGWGFGNFNKKKDPLRFNLIDPPHQNTALVPKNGWIAISFNYRNVNNLN</sequence>
<comment type="similarity">
    <text evidence="3">Belongs to the multicopper oxidase family.</text>
</comment>
<dbReference type="EMBL" id="JAMYWD010000012">
    <property type="protein sequence ID" value="KAJ4950750.1"/>
    <property type="molecule type" value="Genomic_DNA"/>
</dbReference>
<dbReference type="InterPro" id="IPR000070">
    <property type="entry name" value="Pectinesterase_cat"/>
</dbReference>
<dbReference type="OrthoDB" id="1936831at2759"/>
<gene>
    <name evidence="8" type="ORF">NE237_027582</name>
</gene>
<evidence type="ECO:0000256" key="1">
    <source>
        <dbReference type="ARBA" id="ARBA00002075"/>
    </source>
</evidence>
<dbReference type="InterPro" id="IPR011050">
    <property type="entry name" value="Pectin_lyase_fold/virulence"/>
</dbReference>
<dbReference type="PANTHER" id="PTHR11709:SF262">
    <property type="entry name" value="LACCASE-14"/>
    <property type="match status" value="1"/>
</dbReference>
<dbReference type="GO" id="GO:0030599">
    <property type="term" value="F:pectinesterase activity"/>
    <property type="evidence" value="ECO:0007669"/>
    <property type="project" value="InterPro"/>
</dbReference>
<evidence type="ECO:0008006" key="10">
    <source>
        <dbReference type="Google" id="ProtNLM"/>
    </source>
</evidence>
<dbReference type="SUPFAM" id="SSF49503">
    <property type="entry name" value="Cupredoxins"/>
    <property type="match status" value="1"/>
</dbReference>
<proteinExistence type="inferred from homology"/>
<feature type="domain" description="Plastocyanin-like" evidence="7">
    <location>
        <begin position="102"/>
        <end position="188"/>
    </location>
</feature>
<dbReference type="Pfam" id="PF07731">
    <property type="entry name" value="Cu-oxidase_2"/>
    <property type="match status" value="1"/>
</dbReference>
<evidence type="ECO:0000313" key="9">
    <source>
        <dbReference type="Proteomes" id="UP001141806"/>
    </source>
</evidence>
<dbReference type="GO" id="GO:0005507">
    <property type="term" value="F:copper ion binding"/>
    <property type="evidence" value="ECO:0007669"/>
    <property type="project" value="InterPro"/>
</dbReference>
<keyword evidence="9" id="KW-1185">Reference proteome</keyword>
<organism evidence="8 9">
    <name type="scientific">Protea cynaroides</name>
    <dbReference type="NCBI Taxonomy" id="273540"/>
    <lineage>
        <taxon>Eukaryota</taxon>
        <taxon>Viridiplantae</taxon>
        <taxon>Streptophyta</taxon>
        <taxon>Embryophyta</taxon>
        <taxon>Tracheophyta</taxon>
        <taxon>Spermatophyta</taxon>
        <taxon>Magnoliopsida</taxon>
        <taxon>Proteales</taxon>
        <taxon>Proteaceae</taxon>
        <taxon>Protea</taxon>
    </lineage>
</organism>